<reference evidence="3" key="1">
    <citation type="submission" date="2016-10" db="EMBL/GenBank/DDBJ databases">
        <authorList>
            <person name="Varghese N."/>
            <person name="Submissions S."/>
        </authorList>
    </citation>
    <scope>NUCLEOTIDE SEQUENCE [LARGE SCALE GENOMIC DNA]</scope>
    <source>
        <strain evidence="3">B4,CECT 8067,JCM 17497</strain>
    </source>
</reference>
<accession>A0A1G8SVD1</accession>
<evidence type="ECO:0000313" key="3">
    <source>
        <dbReference type="Proteomes" id="UP000198882"/>
    </source>
</evidence>
<dbReference type="OrthoDB" id="205324at2157"/>
<dbReference type="AlphaFoldDB" id="A0A1G8SVD1"/>
<feature type="region of interest" description="Disordered" evidence="1">
    <location>
        <begin position="192"/>
        <end position="235"/>
    </location>
</feature>
<proteinExistence type="predicted"/>
<dbReference type="Proteomes" id="UP000198882">
    <property type="component" value="Unassembled WGS sequence"/>
</dbReference>
<dbReference type="RefSeq" id="WP_090302787.1">
    <property type="nucleotide sequence ID" value="NZ_FNFE01000001.1"/>
</dbReference>
<protein>
    <submittedName>
        <fullName evidence="2">Uncharacterized protein</fullName>
    </submittedName>
</protein>
<feature type="compositionally biased region" description="Polar residues" evidence="1">
    <location>
        <begin position="224"/>
        <end position="234"/>
    </location>
</feature>
<evidence type="ECO:0000313" key="2">
    <source>
        <dbReference type="EMBL" id="SDJ33232.1"/>
    </source>
</evidence>
<gene>
    <name evidence="2" type="ORF">SAMN04515672_0214</name>
</gene>
<name>A0A1G8SVD1_9EURY</name>
<evidence type="ECO:0000256" key="1">
    <source>
        <dbReference type="SAM" id="MobiDB-lite"/>
    </source>
</evidence>
<dbReference type="EMBL" id="FNFE01000001">
    <property type="protein sequence ID" value="SDJ33232.1"/>
    <property type="molecule type" value="Genomic_DNA"/>
</dbReference>
<sequence length="260" mass="28411">MSQASSSSTFEQLSENLKMGAIRLLEETTTDESDETLSTTAAELWDVVEEVEDLFGTIDLEKLPDVVEVSALPDLLDLDELPEAIRERDPDVALDLSTIRHVIHLRELWNTVDLVDFQKELRQLKAELEDVVGPDALDSSGDSEAAADVESFVDEVKADAPDAALQQQAKKAAKAARRGVLEGHTKFEELYESKQRGSGYAGRRPVSNNPTTVSSVPAGPLPASVSTRVSTVPSNVRGAKVDALPRIYGRRWKTARGSKR</sequence>
<keyword evidence="3" id="KW-1185">Reference proteome</keyword>
<organism evidence="2 3">
    <name type="scientific">Natronorubrum texcoconense</name>
    <dbReference type="NCBI Taxonomy" id="1095776"/>
    <lineage>
        <taxon>Archaea</taxon>
        <taxon>Methanobacteriati</taxon>
        <taxon>Methanobacteriota</taxon>
        <taxon>Stenosarchaea group</taxon>
        <taxon>Halobacteria</taxon>
        <taxon>Halobacteriales</taxon>
        <taxon>Natrialbaceae</taxon>
        <taxon>Natronorubrum</taxon>
    </lineage>
</organism>
<feature type="compositionally biased region" description="Polar residues" evidence="1">
    <location>
        <begin position="206"/>
        <end position="215"/>
    </location>
</feature>